<evidence type="ECO:0000313" key="5">
    <source>
        <dbReference type="EMBL" id="KAH8995704.1"/>
    </source>
</evidence>
<keyword evidence="2 5" id="KW-0689">Ribosomal protein</keyword>
<dbReference type="EMBL" id="JAKELL010000011">
    <property type="protein sequence ID" value="KAH8995704.1"/>
    <property type="molecule type" value="Genomic_DNA"/>
</dbReference>
<evidence type="ECO:0000256" key="3">
    <source>
        <dbReference type="ARBA" id="ARBA00023274"/>
    </source>
</evidence>
<comment type="similarity">
    <text evidence="1">Belongs to the universal ribosomal protein uS9 family.</text>
</comment>
<dbReference type="Proteomes" id="UP001201163">
    <property type="component" value="Unassembled WGS sequence"/>
</dbReference>
<dbReference type="GO" id="GO:0003735">
    <property type="term" value="F:structural constituent of ribosome"/>
    <property type="evidence" value="ECO:0007669"/>
    <property type="project" value="InterPro"/>
</dbReference>
<dbReference type="PANTHER" id="PTHR21569:SF1">
    <property type="entry name" value="SMALL RIBOSOMAL SUBUNIT PROTEIN US9M"/>
    <property type="match status" value="1"/>
</dbReference>
<organism evidence="5 6">
    <name type="scientific">Lactarius akahatsu</name>
    <dbReference type="NCBI Taxonomy" id="416441"/>
    <lineage>
        <taxon>Eukaryota</taxon>
        <taxon>Fungi</taxon>
        <taxon>Dikarya</taxon>
        <taxon>Basidiomycota</taxon>
        <taxon>Agaricomycotina</taxon>
        <taxon>Agaricomycetes</taxon>
        <taxon>Russulales</taxon>
        <taxon>Russulaceae</taxon>
        <taxon>Lactarius</taxon>
    </lineage>
</organism>
<sequence>MLAALAIRRPLRAAIPLRRFATVSTPYVPPASLENVADAPPPRFRPPKKTKPESPSFYTSRASYYDHLYQLETALQRCRRALSVLGLLPLPTFARASLPPAQHLWRNRQSMTTMFSGALTTARYRRMIAVLADLEECSRVATVAGHDALAASIQPVLELFERHDKAEVLARAARKHVPLDRYGRSYTVGRRKESAARVWMIPVREQQQQQPVPANAAEAGDDLIAPVVDDAFAPSPDAPRVPVTTTTILVNNLPLNQFFATPTDRERVVRPLKLAGVLGAFNVFAIVRGGGTTGQAGALAHGIAQAIVAHVPEVDPILRKAKLMKRDPRMVERKKTGLAKARKRYTWVKR</sequence>
<dbReference type="InterPro" id="IPR000754">
    <property type="entry name" value="Ribosomal_uS9"/>
</dbReference>
<accession>A0AAD4QFJ5</accession>
<keyword evidence="3" id="KW-0687">Ribonucleoprotein</keyword>
<evidence type="ECO:0000313" key="6">
    <source>
        <dbReference type="Proteomes" id="UP001201163"/>
    </source>
</evidence>
<dbReference type="SUPFAM" id="SSF54211">
    <property type="entry name" value="Ribosomal protein S5 domain 2-like"/>
    <property type="match status" value="1"/>
</dbReference>
<feature type="region of interest" description="Disordered" evidence="4">
    <location>
        <begin position="31"/>
        <end position="56"/>
    </location>
</feature>
<evidence type="ECO:0000256" key="1">
    <source>
        <dbReference type="ARBA" id="ARBA00005251"/>
    </source>
</evidence>
<keyword evidence="6" id="KW-1185">Reference proteome</keyword>
<name>A0AAD4QFJ5_9AGAM</name>
<dbReference type="Pfam" id="PF00380">
    <property type="entry name" value="Ribosomal_S9"/>
    <property type="match status" value="1"/>
</dbReference>
<dbReference type="Gene3D" id="3.30.230.10">
    <property type="match status" value="1"/>
</dbReference>
<dbReference type="InterPro" id="IPR020568">
    <property type="entry name" value="Ribosomal_Su5_D2-typ_SF"/>
</dbReference>
<reference evidence="5" key="1">
    <citation type="submission" date="2022-01" db="EMBL/GenBank/DDBJ databases">
        <title>Comparative genomics reveals a dynamic genome evolution in the ectomycorrhizal milk-cap (Lactarius) mushrooms.</title>
        <authorList>
            <consortium name="DOE Joint Genome Institute"/>
            <person name="Lebreton A."/>
            <person name="Tang N."/>
            <person name="Kuo A."/>
            <person name="LaButti K."/>
            <person name="Drula E."/>
            <person name="Barry K."/>
            <person name="Clum A."/>
            <person name="Lipzen A."/>
            <person name="Mousain D."/>
            <person name="Ng V."/>
            <person name="Wang R."/>
            <person name="Wang X."/>
            <person name="Dai Y."/>
            <person name="Henrissat B."/>
            <person name="Grigoriev I.V."/>
            <person name="Guerin-Laguette A."/>
            <person name="Yu F."/>
            <person name="Martin F.M."/>
        </authorList>
    </citation>
    <scope>NUCLEOTIDE SEQUENCE</scope>
    <source>
        <strain evidence="5">QP</strain>
    </source>
</reference>
<gene>
    <name evidence="5" type="ORF">EDB92DRAFT_156812</name>
</gene>
<proteinExistence type="inferred from homology"/>
<dbReference type="GO" id="GO:0003723">
    <property type="term" value="F:RNA binding"/>
    <property type="evidence" value="ECO:0007669"/>
    <property type="project" value="TreeGrafter"/>
</dbReference>
<dbReference type="GO" id="GO:0005763">
    <property type="term" value="C:mitochondrial small ribosomal subunit"/>
    <property type="evidence" value="ECO:0007669"/>
    <property type="project" value="TreeGrafter"/>
</dbReference>
<evidence type="ECO:0000256" key="2">
    <source>
        <dbReference type="ARBA" id="ARBA00022980"/>
    </source>
</evidence>
<comment type="caution">
    <text evidence="5">The sequence shown here is derived from an EMBL/GenBank/DDBJ whole genome shotgun (WGS) entry which is preliminary data.</text>
</comment>
<dbReference type="PANTHER" id="PTHR21569">
    <property type="entry name" value="RIBOSOMAL PROTEIN S9"/>
    <property type="match status" value="1"/>
</dbReference>
<dbReference type="AlphaFoldDB" id="A0AAD4QFJ5"/>
<dbReference type="GO" id="GO:0006412">
    <property type="term" value="P:translation"/>
    <property type="evidence" value="ECO:0007669"/>
    <property type="project" value="InterPro"/>
</dbReference>
<protein>
    <submittedName>
        <fullName evidence="5">Ribosomal protein S9/S16-domain-containing protein</fullName>
    </submittedName>
</protein>
<dbReference type="InterPro" id="IPR014721">
    <property type="entry name" value="Ribsml_uS5_D2-typ_fold_subgr"/>
</dbReference>
<evidence type="ECO:0000256" key="4">
    <source>
        <dbReference type="SAM" id="MobiDB-lite"/>
    </source>
</evidence>